<evidence type="ECO:0000256" key="5">
    <source>
        <dbReference type="ARBA" id="ARBA00022475"/>
    </source>
</evidence>
<feature type="transmembrane region" description="Helical" evidence="11">
    <location>
        <begin position="346"/>
        <end position="371"/>
    </location>
</feature>
<feature type="transmembrane region" description="Helical" evidence="11">
    <location>
        <begin position="57"/>
        <end position="78"/>
    </location>
</feature>
<feature type="transmembrane region" description="Helical" evidence="11">
    <location>
        <begin position="257"/>
        <end position="275"/>
    </location>
</feature>
<comment type="subcellular location">
    <subcellularLocation>
        <location evidence="2">Cell membrane</location>
    </subcellularLocation>
    <subcellularLocation>
        <location evidence="1">Endomembrane system</location>
        <topology evidence="1">Multi-pass membrane protein</topology>
    </subcellularLocation>
</comment>
<dbReference type="EMBL" id="KU556811">
    <property type="protein sequence ID" value="APA28906.1"/>
    <property type="molecule type" value="mRNA"/>
</dbReference>
<dbReference type="GO" id="GO:0005886">
    <property type="term" value="C:plasma membrane"/>
    <property type="evidence" value="ECO:0007669"/>
    <property type="project" value="UniProtKB-SubCell"/>
</dbReference>
<feature type="transmembrane region" description="Helical" evidence="11">
    <location>
        <begin position="98"/>
        <end position="119"/>
    </location>
</feature>
<evidence type="ECO:0000256" key="2">
    <source>
        <dbReference type="ARBA" id="ARBA00004236"/>
    </source>
</evidence>
<keyword evidence="4" id="KW-0813">Transport</keyword>
<evidence type="ECO:0000256" key="10">
    <source>
        <dbReference type="SAM" id="MobiDB-lite"/>
    </source>
</evidence>
<comment type="similarity">
    <text evidence="3">Belongs to the SLAC1 S-type anion channel family.</text>
</comment>
<dbReference type="Gene3D" id="1.50.10.150">
    <property type="entry name" value="Voltage-dependent anion channel"/>
    <property type="match status" value="1"/>
</dbReference>
<dbReference type="Pfam" id="PF03595">
    <property type="entry name" value="SLAC1"/>
    <property type="match status" value="1"/>
</dbReference>
<dbReference type="PANTHER" id="PTHR31269:SF2">
    <property type="entry name" value="S-TYPE ANION CHANNEL SLAH3"/>
    <property type="match status" value="1"/>
</dbReference>
<reference evidence="12" key="1">
    <citation type="journal article" date="2016" name="Proc. Natl. Acad. Sci. U.S.A.">
        <title>Abscisic acid controlled sex before transpiration in vascular plants.</title>
        <authorList>
            <person name="McAdam S.A."/>
            <person name="Brodribb T.J."/>
            <person name="Banks J.A."/>
            <person name="Hedrich R."/>
            <person name="Atallah N.M."/>
            <person name="Cai C."/>
            <person name="Geringer M.A."/>
            <person name="Lind C."/>
            <person name="Nichols D.S."/>
            <person name="Stachowski K."/>
            <person name="Geiger D."/>
            <person name="Sussmilch F.C."/>
        </authorList>
    </citation>
    <scope>NUCLEOTIDE SEQUENCE</scope>
</reference>
<feature type="region of interest" description="Disordered" evidence="10">
    <location>
        <begin position="1"/>
        <end position="21"/>
    </location>
</feature>
<evidence type="ECO:0000256" key="9">
    <source>
        <dbReference type="ARBA" id="ARBA00023136"/>
    </source>
</evidence>
<evidence type="ECO:0000313" key="12">
    <source>
        <dbReference type="EMBL" id="APA28906.1"/>
    </source>
</evidence>
<gene>
    <name evidence="12" type="primary">SLAC1c</name>
</gene>
<dbReference type="PANTHER" id="PTHR31269">
    <property type="entry name" value="S-TYPE ANION CHANNEL SLAH3"/>
    <property type="match status" value="1"/>
</dbReference>
<dbReference type="CDD" id="cd09323">
    <property type="entry name" value="TDT_SLAC1_like"/>
    <property type="match status" value="1"/>
</dbReference>
<feature type="transmembrane region" description="Helical" evidence="11">
    <location>
        <begin position="281"/>
        <end position="302"/>
    </location>
</feature>
<keyword evidence="6 11" id="KW-0812">Transmembrane</keyword>
<feature type="transmembrane region" description="Helical" evidence="11">
    <location>
        <begin position="227"/>
        <end position="245"/>
    </location>
</feature>
<evidence type="ECO:0000256" key="1">
    <source>
        <dbReference type="ARBA" id="ARBA00004127"/>
    </source>
</evidence>
<dbReference type="InterPro" id="IPR030183">
    <property type="entry name" value="SLAC/SLAH"/>
</dbReference>
<dbReference type="GO" id="GO:0006873">
    <property type="term" value="P:intracellular monoatomic ion homeostasis"/>
    <property type="evidence" value="ECO:0007669"/>
    <property type="project" value="InterPro"/>
</dbReference>
<dbReference type="InterPro" id="IPR004695">
    <property type="entry name" value="SLAC1/Mae1/Ssu1/TehA"/>
</dbReference>
<keyword evidence="8" id="KW-0406">Ion transport</keyword>
<feature type="transmembrane region" description="Helical" evidence="11">
    <location>
        <begin position="140"/>
        <end position="159"/>
    </location>
</feature>
<evidence type="ECO:0000256" key="7">
    <source>
        <dbReference type="ARBA" id="ARBA00022989"/>
    </source>
</evidence>
<proteinExistence type="evidence at transcript level"/>
<name>A0A1I9WAA7_SELML</name>
<accession>A0A1I9WAA7</accession>
<evidence type="ECO:0000256" key="4">
    <source>
        <dbReference type="ARBA" id="ARBA00022448"/>
    </source>
</evidence>
<feature type="transmembrane region" description="Helical" evidence="11">
    <location>
        <begin position="314"/>
        <end position="334"/>
    </location>
</feature>
<dbReference type="GO" id="GO:0012505">
    <property type="term" value="C:endomembrane system"/>
    <property type="evidence" value="ECO:0007669"/>
    <property type="project" value="UniProtKB-SubCell"/>
</dbReference>
<protein>
    <submittedName>
        <fullName evidence="12">SLOW ANION CHANNEL-ASSOCIATED 1c</fullName>
    </submittedName>
</protein>
<organism evidence="12">
    <name type="scientific">Selaginella moellendorffii</name>
    <name type="common">Spikemoss</name>
    <dbReference type="NCBI Taxonomy" id="88036"/>
    <lineage>
        <taxon>Eukaryota</taxon>
        <taxon>Viridiplantae</taxon>
        <taxon>Streptophyta</taxon>
        <taxon>Embryophyta</taxon>
        <taxon>Tracheophyta</taxon>
        <taxon>Lycopodiopsida</taxon>
        <taxon>Selaginellales</taxon>
        <taxon>Selaginellaceae</taxon>
        <taxon>Selaginella</taxon>
    </lineage>
</organism>
<evidence type="ECO:0000256" key="8">
    <source>
        <dbReference type="ARBA" id="ARBA00023065"/>
    </source>
</evidence>
<keyword evidence="9 11" id="KW-0472">Membrane</keyword>
<keyword evidence="7 11" id="KW-1133">Transmembrane helix</keyword>
<keyword evidence="5" id="KW-1003">Cell membrane</keyword>
<dbReference type="InterPro" id="IPR038665">
    <property type="entry name" value="Voltage-dep_anion_channel_sf"/>
</dbReference>
<dbReference type="AlphaFoldDB" id="A0A1I9WAA7"/>
<evidence type="ECO:0000256" key="11">
    <source>
        <dbReference type="SAM" id="Phobius"/>
    </source>
</evidence>
<evidence type="ECO:0000256" key="3">
    <source>
        <dbReference type="ARBA" id="ARBA00007808"/>
    </source>
</evidence>
<sequence>MKNSSNSMDEESALGTTSNAPVPTGRYFDALQGPELEVVEESEQDLLLLPMDKVWPFLLRFPVNSFGIVLGLGSQGILWKSLSSTPAMEEFVHIPKQVNLVLWCATLLAFVAISLTYLLKCFLYFEAVRREFFHPVRINYFFAPCIGGMFLAIGLPDAVGLSLHPSVWCLLMAPLFLLELKIYGQWLSGGDRRLSKVANPSTHLSIVGNFVGAVLGARVGWKEPAMFFWAVGLAHYMVLFVTLYQRLPTNKRLPKDLHPVFFLFVAAPSTASVAWEDITGSFGYVSRIVYFVSLFLLLSLVVRVNLFRGFRFSISWWAYTFPLGAAAIAAIHYYSAVTCTLTRFLVVALSLASVLVVVSIFVTTLACACLYGTLFPNDQAIAITSEQHRKQQQLCKQQA</sequence>
<dbReference type="GO" id="GO:0008308">
    <property type="term" value="F:voltage-gated monoatomic anion channel activity"/>
    <property type="evidence" value="ECO:0007669"/>
    <property type="project" value="InterPro"/>
</dbReference>
<evidence type="ECO:0000256" key="6">
    <source>
        <dbReference type="ARBA" id="ARBA00022692"/>
    </source>
</evidence>